<organism evidence="1 2">
    <name type="scientific">Candidatus Uhrbacteria bacterium RIFCSPHIGHO2_12_FULL_60_25</name>
    <dbReference type="NCBI Taxonomy" id="1802399"/>
    <lineage>
        <taxon>Bacteria</taxon>
        <taxon>Candidatus Uhriibacteriota</taxon>
    </lineage>
</organism>
<accession>A0A1F7UKX6</accession>
<gene>
    <name evidence="1" type="ORF">A3E39_02740</name>
</gene>
<reference evidence="1 2" key="1">
    <citation type="journal article" date="2016" name="Nat. Commun.">
        <title>Thousands of microbial genomes shed light on interconnected biogeochemical processes in an aquifer system.</title>
        <authorList>
            <person name="Anantharaman K."/>
            <person name="Brown C.T."/>
            <person name="Hug L.A."/>
            <person name="Sharon I."/>
            <person name="Castelle C.J."/>
            <person name="Probst A.J."/>
            <person name="Thomas B.C."/>
            <person name="Singh A."/>
            <person name="Wilkins M.J."/>
            <person name="Karaoz U."/>
            <person name="Brodie E.L."/>
            <person name="Williams K.H."/>
            <person name="Hubbard S.S."/>
            <person name="Banfield J.F."/>
        </authorList>
    </citation>
    <scope>NUCLEOTIDE SEQUENCE [LARGE SCALE GENOMIC DNA]</scope>
</reference>
<name>A0A1F7UKX6_9BACT</name>
<comment type="caution">
    <text evidence="1">The sequence shown here is derived from an EMBL/GenBank/DDBJ whole genome shotgun (WGS) entry which is preliminary data.</text>
</comment>
<protein>
    <submittedName>
        <fullName evidence="1">Uncharacterized protein</fullName>
    </submittedName>
</protein>
<dbReference type="EMBL" id="MGEH01000032">
    <property type="protein sequence ID" value="OGL78394.1"/>
    <property type="molecule type" value="Genomic_DNA"/>
</dbReference>
<evidence type="ECO:0000313" key="2">
    <source>
        <dbReference type="Proteomes" id="UP000176603"/>
    </source>
</evidence>
<dbReference type="STRING" id="1802399.A3E39_02740"/>
<evidence type="ECO:0000313" key="1">
    <source>
        <dbReference type="EMBL" id="OGL78394.1"/>
    </source>
</evidence>
<proteinExistence type="predicted"/>
<dbReference type="Proteomes" id="UP000176603">
    <property type="component" value="Unassembled WGS sequence"/>
</dbReference>
<dbReference type="AlphaFoldDB" id="A0A1F7UKX6"/>
<sequence>MSNEELIALLAFALVAVLISAMILAWPGSQRTPNAVVLNGNPPRGVAPLSVIAVGIIMKCECAYDRHGLEGKTVIFAIQITA</sequence>